<dbReference type="Pfam" id="PF13183">
    <property type="entry name" value="Fer4_8"/>
    <property type="match status" value="1"/>
</dbReference>
<evidence type="ECO:0000259" key="10">
    <source>
        <dbReference type="PROSITE" id="PS51387"/>
    </source>
</evidence>
<dbReference type="GO" id="GO:0051536">
    <property type="term" value="F:iron-sulfur cluster binding"/>
    <property type="evidence" value="ECO:0007669"/>
    <property type="project" value="UniProtKB-KW"/>
</dbReference>
<dbReference type="Pfam" id="PF02913">
    <property type="entry name" value="FAD-oxidase_C"/>
    <property type="match status" value="1"/>
</dbReference>
<evidence type="ECO:0000256" key="6">
    <source>
        <dbReference type="ARBA" id="ARBA00023004"/>
    </source>
</evidence>
<dbReference type="Proteomes" id="UP000239485">
    <property type="component" value="Unassembled WGS sequence"/>
</dbReference>
<dbReference type="Pfam" id="PF02754">
    <property type="entry name" value="CCG"/>
    <property type="match status" value="1"/>
</dbReference>
<evidence type="ECO:0000256" key="7">
    <source>
        <dbReference type="ARBA" id="ARBA00023014"/>
    </source>
</evidence>
<dbReference type="InterPro" id="IPR006094">
    <property type="entry name" value="Oxid_FAD_bind_N"/>
</dbReference>
<protein>
    <submittedName>
        <fullName evidence="11">FAD/FMN-containing dehydrogenase</fullName>
    </submittedName>
</protein>
<dbReference type="Gene3D" id="3.30.465.10">
    <property type="match status" value="1"/>
</dbReference>
<dbReference type="GO" id="GO:0046872">
    <property type="term" value="F:metal ion binding"/>
    <property type="evidence" value="ECO:0007669"/>
    <property type="project" value="UniProtKB-KW"/>
</dbReference>
<proteinExistence type="predicted"/>
<keyword evidence="4" id="KW-0274">FAD</keyword>
<comment type="caution">
    <text evidence="11">The sequence shown here is derived from an EMBL/GenBank/DDBJ whole genome shotgun (WGS) entry which is preliminary data.</text>
</comment>
<name>A0A2S6IUS0_9ACTN</name>
<evidence type="ECO:0000313" key="12">
    <source>
        <dbReference type="Proteomes" id="UP000239485"/>
    </source>
</evidence>
<dbReference type="SUPFAM" id="SSF56176">
    <property type="entry name" value="FAD-binding/transporter-associated domain-like"/>
    <property type="match status" value="1"/>
</dbReference>
<dbReference type="GO" id="GO:1903457">
    <property type="term" value="P:lactate catabolic process"/>
    <property type="evidence" value="ECO:0007669"/>
    <property type="project" value="TreeGrafter"/>
</dbReference>
<feature type="region of interest" description="Disordered" evidence="8">
    <location>
        <begin position="1"/>
        <end position="38"/>
    </location>
</feature>
<keyword evidence="7" id="KW-0411">Iron-sulfur</keyword>
<dbReference type="GO" id="GO:0008720">
    <property type="term" value="F:D-lactate dehydrogenase (NAD+) activity"/>
    <property type="evidence" value="ECO:0007669"/>
    <property type="project" value="TreeGrafter"/>
</dbReference>
<dbReference type="PANTHER" id="PTHR11748">
    <property type="entry name" value="D-LACTATE DEHYDROGENASE"/>
    <property type="match status" value="1"/>
</dbReference>
<dbReference type="InterPro" id="IPR017900">
    <property type="entry name" value="4Fe4S_Fe_S_CS"/>
</dbReference>
<evidence type="ECO:0000259" key="9">
    <source>
        <dbReference type="PROSITE" id="PS51379"/>
    </source>
</evidence>
<reference evidence="11 12" key="1">
    <citation type="submission" date="2018-02" db="EMBL/GenBank/DDBJ databases">
        <title>Genomic Encyclopedia of Archaeal and Bacterial Type Strains, Phase II (KMG-II): from individual species to whole genera.</title>
        <authorList>
            <person name="Goeker M."/>
        </authorList>
    </citation>
    <scope>NUCLEOTIDE SEQUENCE [LARGE SCALE GENOMIC DNA]</scope>
    <source>
        <strain evidence="11 12">DSM 22857</strain>
    </source>
</reference>
<keyword evidence="5" id="KW-0560">Oxidoreductase</keyword>
<evidence type="ECO:0000313" key="11">
    <source>
        <dbReference type="EMBL" id="PPK97929.1"/>
    </source>
</evidence>
<evidence type="ECO:0000256" key="2">
    <source>
        <dbReference type="ARBA" id="ARBA00022630"/>
    </source>
</evidence>
<sequence length="981" mass="104104">MTTHPSTTPPSAPGPVEVPVAPRAAAPARAGLGPTAGAGRELEDLRRRLAAALGPGGQDQVDVSSRRRAEYTTDASNYRVVPRAVVFPRSADDVEAAFAACRDLGVPLTSRGAGTSVAGNSIGPGVVLDFSRHLGRVLDLDPATRTAVVEPGVILDTLQRHARPHGLRFGPDPSTHARCTLGGMIGNDACGPHALASGRTSHNVVGLEVIDGHGRRFSTDAPPAELVTALEGIAAQHLATIRTKFGTFGRQVSGYALEHLLPEHGGPRGTRLARLLTGSEGTLATMLQATVRLVREAPATTFVVLGYATMADAADHVPALLSHSPQAVEGIDRRLADIVVRRGGSVDGLPRGDGWLFVEMGGETPEESLAAARAMVAGSGALDSVVIPSAADARKLWRIREDGAGLAGRSPDGQPAWPGWEDAAVPPERLGAYLREFDALMASHSVDGLAYGHFGDGCIHVRIDFPLYEDGGAARTRAFLEDAARLVASHGGSLSGEHGDGRARGALLPLMYDADAIAAFEQVKDAFDPADLLNPGVLVRPNPLEADLRVPAARTAVSIGKRPLQFAYSKDEGDLTRAVHRCVGVGKCRADSGGVMCPSYLATRDEKDSTRGRARLLQEMANGTLVQDGWRSPEVRDALDLCLSCKGCSVDCPAGVDMATYKAEFLDKHYAGRLRPLSHYSLGWLPRWSKLVALAPKVVNGLLALPPVARLAKLGAGVDRRRPLPRFAEQTFRAWFEARPPRMDGEPVLLWVDTFTDHFTPDVGKAAVKVLEHLGFAVRIAEKRVCCGLTWVSTGQLDGAKKQLRASLDALGDDLDVPVVGLEPSCTALLREDAAELLPGDARARALHSRVRTVAELIAERRPDWQPPALGTSAVVQPHCHQHAVMGFSPDRALLAKAGVEAEVLSGCCGLAGNFGAEAGHFDVSEQVAEHQLLPALRRNPEAPFVADGFSCRTQAEHLGGRTGTRYGRHLVELLADALPD</sequence>
<keyword evidence="12" id="KW-1185">Reference proteome</keyword>
<dbReference type="GO" id="GO:0004458">
    <property type="term" value="F:D-lactate dehydrogenase (cytochrome) activity"/>
    <property type="evidence" value="ECO:0007669"/>
    <property type="project" value="TreeGrafter"/>
</dbReference>
<dbReference type="InterPro" id="IPR016169">
    <property type="entry name" value="FAD-bd_PCMH_sub2"/>
</dbReference>
<evidence type="ECO:0000256" key="5">
    <source>
        <dbReference type="ARBA" id="ARBA00023002"/>
    </source>
</evidence>
<dbReference type="Pfam" id="PF01565">
    <property type="entry name" value="FAD_binding_4"/>
    <property type="match status" value="1"/>
</dbReference>
<dbReference type="AlphaFoldDB" id="A0A2S6IUS0"/>
<organism evidence="11 12">
    <name type="scientific">Kineococcus xinjiangensis</name>
    <dbReference type="NCBI Taxonomy" id="512762"/>
    <lineage>
        <taxon>Bacteria</taxon>
        <taxon>Bacillati</taxon>
        <taxon>Actinomycetota</taxon>
        <taxon>Actinomycetes</taxon>
        <taxon>Kineosporiales</taxon>
        <taxon>Kineosporiaceae</taxon>
        <taxon>Kineococcus</taxon>
    </lineage>
</organism>
<dbReference type="EMBL" id="PTJD01000002">
    <property type="protein sequence ID" value="PPK97929.1"/>
    <property type="molecule type" value="Genomic_DNA"/>
</dbReference>
<keyword evidence="3" id="KW-0479">Metal-binding</keyword>
<comment type="cofactor">
    <cofactor evidence="1">
        <name>FAD</name>
        <dbReference type="ChEBI" id="CHEBI:57692"/>
    </cofactor>
</comment>
<dbReference type="PROSITE" id="PS51387">
    <property type="entry name" value="FAD_PCMH"/>
    <property type="match status" value="1"/>
</dbReference>
<feature type="domain" description="FAD-binding PCMH-type" evidence="10">
    <location>
        <begin position="78"/>
        <end position="296"/>
    </location>
</feature>
<evidence type="ECO:0000256" key="8">
    <source>
        <dbReference type="SAM" id="MobiDB-lite"/>
    </source>
</evidence>
<dbReference type="InterPro" id="IPR036318">
    <property type="entry name" value="FAD-bd_PCMH-like_sf"/>
</dbReference>
<accession>A0A2S6IUS0</accession>
<dbReference type="PROSITE" id="PS00198">
    <property type="entry name" value="4FE4S_FER_1"/>
    <property type="match status" value="1"/>
</dbReference>
<keyword evidence="6" id="KW-0408">Iron</keyword>
<dbReference type="PROSITE" id="PS51379">
    <property type="entry name" value="4FE4S_FER_2"/>
    <property type="match status" value="1"/>
</dbReference>
<dbReference type="PANTHER" id="PTHR11748:SF119">
    <property type="entry name" value="D-2-HYDROXYGLUTARATE DEHYDROGENASE"/>
    <property type="match status" value="1"/>
</dbReference>
<dbReference type="SUPFAM" id="SSF55103">
    <property type="entry name" value="FAD-linked oxidases, C-terminal domain"/>
    <property type="match status" value="1"/>
</dbReference>
<dbReference type="InterPro" id="IPR004113">
    <property type="entry name" value="FAD-bd_oxidored_4_C"/>
</dbReference>
<dbReference type="InterPro" id="IPR017896">
    <property type="entry name" value="4Fe4S_Fe-S-bd"/>
</dbReference>
<evidence type="ECO:0000256" key="4">
    <source>
        <dbReference type="ARBA" id="ARBA00022827"/>
    </source>
</evidence>
<gene>
    <name evidence="11" type="ORF">CLV92_10279</name>
</gene>
<dbReference type="SUPFAM" id="SSF46548">
    <property type="entry name" value="alpha-helical ferredoxin"/>
    <property type="match status" value="1"/>
</dbReference>
<feature type="compositionally biased region" description="Low complexity" evidence="8">
    <location>
        <begin position="14"/>
        <end position="38"/>
    </location>
</feature>
<keyword evidence="2" id="KW-0285">Flavoprotein</keyword>
<dbReference type="InterPro" id="IPR016164">
    <property type="entry name" value="FAD-linked_Oxase-like_C"/>
</dbReference>
<evidence type="ECO:0000256" key="1">
    <source>
        <dbReference type="ARBA" id="ARBA00001974"/>
    </source>
</evidence>
<evidence type="ECO:0000256" key="3">
    <source>
        <dbReference type="ARBA" id="ARBA00022723"/>
    </source>
</evidence>
<dbReference type="InterPro" id="IPR004017">
    <property type="entry name" value="Cys_rich_dom"/>
</dbReference>
<dbReference type="Gene3D" id="3.30.70.2740">
    <property type="match status" value="1"/>
</dbReference>
<feature type="domain" description="4Fe-4S ferredoxin-type" evidence="9">
    <location>
        <begin position="631"/>
        <end position="662"/>
    </location>
</feature>
<dbReference type="InterPro" id="IPR016166">
    <property type="entry name" value="FAD-bd_PCMH"/>
</dbReference>
<dbReference type="GO" id="GO:0071949">
    <property type="term" value="F:FAD binding"/>
    <property type="evidence" value="ECO:0007669"/>
    <property type="project" value="InterPro"/>
</dbReference>